<protein>
    <submittedName>
        <fullName evidence="4">DUF1738 domain-containing protein</fullName>
    </submittedName>
    <submittedName>
        <fullName evidence="3">SsDNA-binding domain-containing protein</fullName>
    </submittedName>
</protein>
<dbReference type="EMBL" id="JAJCQG010000038">
    <property type="protein sequence ID" value="MCB7281858.1"/>
    <property type="molecule type" value="Genomic_DNA"/>
</dbReference>
<sequence>MTMTGKKIYNSDGRSSEDKALDKFAEMMIEKIKTLQNDWKKPWFTDKSISWPRNLSGREYNGMNALLLMMHCEKQGYKLPVFCTFDRVAGLNYTKDKQGVRQQIKDNNGQELPKVSILKGEKSFPVFITTFTVVDKETKEKIKYDDYKLLSEEEKKGYNVYPKLQVYNVFNVAQTNLQEARPDLYKKLADEGKQIRPQSEGEDFSFAPIDRMIKDNEWICPIKPTYGDNAYYSISKNEIVVPEKKQFKDGESFYTNLGHEMAHSTGAENQLGRLQPTSFGSKEYAREELVAELSAALVAQRYGMTKHLKEDSASYLKSWLDSLNESPEFIKTTLTDVKKASSMITKCIDAMQQKIDQEQNIEVVQSNSQEPVYYASVAYLQMGEDTDRLDKLQEKGDYEALLKEAIEYDAGDAIDLSNTYLSPTKYRGDDLLVENEHYAVVYNPSVGGTYDVMRKVTAEEVRQNITRYGLPDNATADVKSITGKQEQKMETVAQEETHYFHRGR</sequence>
<feature type="domain" description="Polyvalent protein metallopeptidase" evidence="2">
    <location>
        <begin position="227"/>
        <end position="330"/>
    </location>
</feature>
<dbReference type="InterPro" id="IPR013610">
    <property type="entry name" value="ArdC_N"/>
</dbReference>
<name>A0A3E4WUX6_PHOVU</name>
<gene>
    <name evidence="6" type="ORF">DW783_10730</name>
    <name evidence="5" type="ORF">DWV70_00345</name>
    <name evidence="4" type="ORF">DXC16_05610</name>
    <name evidence="3" type="ORF">LI282_12525</name>
</gene>
<dbReference type="EMBL" id="QSJM01000028">
    <property type="protein sequence ID" value="RHD79869.1"/>
    <property type="molecule type" value="Genomic_DNA"/>
</dbReference>
<evidence type="ECO:0000313" key="9">
    <source>
        <dbReference type="Proteomes" id="UP000285469"/>
    </source>
</evidence>
<proteinExistence type="predicted"/>
<dbReference type="Proteomes" id="UP001199363">
    <property type="component" value="Unassembled WGS sequence"/>
</dbReference>
<dbReference type="Proteomes" id="UP000285469">
    <property type="component" value="Unassembled WGS sequence"/>
</dbReference>
<evidence type="ECO:0000313" key="6">
    <source>
        <dbReference type="EMBL" id="RHD79869.1"/>
    </source>
</evidence>
<evidence type="ECO:0000313" key="4">
    <source>
        <dbReference type="EMBL" id="RGM46019.1"/>
    </source>
</evidence>
<evidence type="ECO:0000313" key="8">
    <source>
        <dbReference type="Proteomes" id="UP000283429"/>
    </source>
</evidence>
<evidence type="ECO:0000313" key="5">
    <source>
        <dbReference type="EMBL" id="RGW50685.1"/>
    </source>
</evidence>
<comment type="caution">
    <text evidence="4">The sequence shown here is derived from an EMBL/GenBank/DDBJ whole genome shotgun (WGS) entry which is preliminary data.</text>
</comment>
<dbReference type="Pfam" id="PF08401">
    <property type="entry name" value="ArdcN"/>
    <property type="match status" value="1"/>
</dbReference>
<dbReference type="EMBL" id="QSTG01000006">
    <property type="protein sequence ID" value="RGM46019.1"/>
    <property type="molecule type" value="Genomic_DNA"/>
</dbReference>
<dbReference type="InterPro" id="IPR041459">
    <property type="entry name" value="MPTase-PolyVal"/>
</dbReference>
<evidence type="ECO:0000259" key="2">
    <source>
        <dbReference type="Pfam" id="PF18818"/>
    </source>
</evidence>
<dbReference type="Pfam" id="PF18818">
    <property type="entry name" value="MPTase-PolyVal"/>
    <property type="match status" value="1"/>
</dbReference>
<evidence type="ECO:0000313" key="7">
    <source>
        <dbReference type="Proteomes" id="UP000261003"/>
    </source>
</evidence>
<feature type="domain" description="N-terminal" evidence="1">
    <location>
        <begin position="20"/>
        <end position="170"/>
    </location>
</feature>
<dbReference type="AlphaFoldDB" id="A0A3E4WUX6"/>
<accession>A0A3E4WUX6</accession>
<evidence type="ECO:0000313" key="3">
    <source>
        <dbReference type="EMBL" id="MCB7281858.1"/>
    </source>
</evidence>
<reference evidence="7 8" key="1">
    <citation type="submission" date="2018-08" db="EMBL/GenBank/DDBJ databases">
        <title>A genome reference for cultivated species of the human gut microbiota.</title>
        <authorList>
            <person name="Zou Y."/>
            <person name="Xue W."/>
            <person name="Luo G."/>
        </authorList>
    </citation>
    <scope>NUCLEOTIDE SEQUENCE [LARGE SCALE GENOMIC DNA]</scope>
    <source>
        <strain evidence="5 9">AF12-25</strain>
        <strain evidence="6 8">AM30-40</strain>
        <strain evidence="4 7">OM08-13BH</strain>
    </source>
</reference>
<dbReference type="GO" id="GO:0003697">
    <property type="term" value="F:single-stranded DNA binding"/>
    <property type="evidence" value="ECO:0007669"/>
    <property type="project" value="InterPro"/>
</dbReference>
<dbReference type="Proteomes" id="UP000283429">
    <property type="component" value="Unassembled WGS sequence"/>
</dbReference>
<dbReference type="Proteomes" id="UP000261003">
    <property type="component" value="Unassembled WGS sequence"/>
</dbReference>
<organism evidence="4 7">
    <name type="scientific">Phocaeicola vulgatus</name>
    <name type="common">Bacteroides vulgatus</name>
    <dbReference type="NCBI Taxonomy" id="821"/>
    <lineage>
        <taxon>Bacteria</taxon>
        <taxon>Pseudomonadati</taxon>
        <taxon>Bacteroidota</taxon>
        <taxon>Bacteroidia</taxon>
        <taxon>Bacteroidales</taxon>
        <taxon>Bacteroidaceae</taxon>
        <taxon>Phocaeicola</taxon>
    </lineage>
</organism>
<dbReference type="EMBL" id="QSAI01000001">
    <property type="protein sequence ID" value="RGW50685.1"/>
    <property type="molecule type" value="Genomic_DNA"/>
</dbReference>
<reference evidence="3" key="2">
    <citation type="submission" date="2021-10" db="EMBL/GenBank/DDBJ databases">
        <title>Collection of gut derived symbiotic bacterial strains cultured from healthy donors.</title>
        <authorList>
            <person name="Lin H."/>
            <person name="Littmann E."/>
            <person name="Kohout C."/>
            <person name="Pamer E.G."/>
        </authorList>
    </citation>
    <scope>NUCLEOTIDE SEQUENCE</scope>
    <source>
        <strain evidence="3">DFI.1.167</strain>
    </source>
</reference>
<evidence type="ECO:0000259" key="1">
    <source>
        <dbReference type="Pfam" id="PF08401"/>
    </source>
</evidence>